<dbReference type="Proteomes" id="UP000558488">
    <property type="component" value="Unassembled WGS sequence"/>
</dbReference>
<accession>A0A7J7ZJ24</accession>
<proteinExistence type="predicted"/>
<keyword evidence="3" id="KW-1185">Reference proteome</keyword>
<comment type="caution">
    <text evidence="2">The sequence shown here is derived from an EMBL/GenBank/DDBJ whole genome shotgun (WGS) entry which is preliminary data.</text>
</comment>
<name>A0A7J7ZJ24_PIPKU</name>
<feature type="compositionally biased region" description="Basic and acidic residues" evidence="1">
    <location>
        <begin position="22"/>
        <end position="32"/>
    </location>
</feature>
<feature type="region of interest" description="Disordered" evidence="1">
    <location>
        <begin position="1"/>
        <end position="42"/>
    </location>
</feature>
<evidence type="ECO:0000256" key="1">
    <source>
        <dbReference type="SAM" id="MobiDB-lite"/>
    </source>
</evidence>
<gene>
    <name evidence="2" type="ORF">mPipKuh1_009486</name>
</gene>
<sequence>MADAAAGKHPGKSPDGGAVPPERSHKNTDKHTPTAASQALRNGGPSWSWLGIPVMIPKDHQGAESDAINKRAISMLAWALSHSRWQHGGRERISPSPGVLFRSVMSLPRLTLIGPSGLNSKDWGRPAGLVPSHTLLDIGCGPILPIIQKQN</sequence>
<protein>
    <submittedName>
        <fullName evidence="2">Uncharacterized protein</fullName>
    </submittedName>
</protein>
<dbReference type="AlphaFoldDB" id="A0A7J7ZJ24"/>
<evidence type="ECO:0000313" key="2">
    <source>
        <dbReference type="EMBL" id="KAF6374263.1"/>
    </source>
</evidence>
<dbReference type="EMBL" id="JACAGB010000003">
    <property type="protein sequence ID" value="KAF6374263.1"/>
    <property type="molecule type" value="Genomic_DNA"/>
</dbReference>
<organism evidence="2 3">
    <name type="scientific">Pipistrellus kuhlii</name>
    <name type="common">Kuhl's pipistrelle</name>
    <dbReference type="NCBI Taxonomy" id="59472"/>
    <lineage>
        <taxon>Eukaryota</taxon>
        <taxon>Metazoa</taxon>
        <taxon>Chordata</taxon>
        <taxon>Craniata</taxon>
        <taxon>Vertebrata</taxon>
        <taxon>Euteleostomi</taxon>
        <taxon>Mammalia</taxon>
        <taxon>Eutheria</taxon>
        <taxon>Laurasiatheria</taxon>
        <taxon>Chiroptera</taxon>
        <taxon>Yangochiroptera</taxon>
        <taxon>Vespertilionidae</taxon>
        <taxon>Pipistrellus</taxon>
    </lineage>
</organism>
<evidence type="ECO:0000313" key="3">
    <source>
        <dbReference type="Proteomes" id="UP000558488"/>
    </source>
</evidence>
<reference evidence="2 3" key="1">
    <citation type="journal article" date="2020" name="Nature">
        <title>Six reference-quality genomes reveal evolution of bat adaptations.</title>
        <authorList>
            <person name="Jebb D."/>
            <person name="Huang Z."/>
            <person name="Pippel M."/>
            <person name="Hughes G.M."/>
            <person name="Lavrichenko K."/>
            <person name="Devanna P."/>
            <person name="Winkler S."/>
            <person name="Jermiin L.S."/>
            <person name="Skirmuntt E.C."/>
            <person name="Katzourakis A."/>
            <person name="Burkitt-Gray L."/>
            <person name="Ray D.A."/>
            <person name="Sullivan K.A.M."/>
            <person name="Roscito J.G."/>
            <person name="Kirilenko B.M."/>
            <person name="Davalos L.M."/>
            <person name="Corthals A.P."/>
            <person name="Power M.L."/>
            <person name="Jones G."/>
            <person name="Ransome R.D."/>
            <person name="Dechmann D.K.N."/>
            <person name="Locatelli A.G."/>
            <person name="Puechmaille S.J."/>
            <person name="Fedrigo O."/>
            <person name="Jarvis E.D."/>
            <person name="Hiller M."/>
            <person name="Vernes S.C."/>
            <person name="Myers E.W."/>
            <person name="Teeling E.C."/>
        </authorList>
    </citation>
    <scope>NUCLEOTIDE SEQUENCE [LARGE SCALE GENOMIC DNA]</scope>
    <source>
        <strain evidence="2">MPipKuh1</strain>
        <tissue evidence="2">Flight muscle</tissue>
    </source>
</reference>